<evidence type="ECO:0000256" key="1">
    <source>
        <dbReference type="SAM" id="MobiDB-lite"/>
    </source>
</evidence>
<dbReference type="PANTHER" id="PTHR38925:SF1">
    <property type="entry name" value="PROTEIN, PUTATIVE-RELATED"/>
    <property type="match status" value="1"/>
</dbReference>
<reference evidence="2 3" key="1">
    <citation type="submission" date="2019-09" db="EMBL/GenBank/DDBJ databases">
        <title>A chromosome-level genome assembly of the Chinese tupelo Nyssa sinensis.</title>
        <authorList>
            <person name="Yang X."/>
            <person name="Kang M."/>
            <person name="Yang Y."/>
            <person name="Xiong H."/>
            <person name="Wang M."/>
            <person name="Zhang Z."/>
            <person name="Wang Z."/>
            <person name="Wu H."/>
            <person name="Ma T."/>
            <person name="Liu J."/>
            <person name="Xi Z."/>
        </authorList>
    </citation>
    <scope>NUCLEOTIDE SEQUENCE [LARGE SCALE GENOMIC DNA]</scope>
    <source>
        <strain evidence="2">J267</strain>
        <tissue evidence="2">Leaf</tissue>
    </source>
</reference>
<evidence type="ECO:0000313" key="3">
    <source>
        <dbReference type="Proteomes" id="UP000325577"/>
    </source>
</evidence>
<gene>
    <name evidence="2" type="ORF">F0562_012900</name>
</gene>
<accession>A0A5J4ZYV6</accession>
<organism evidence="2 3">
    <name type="scientific">Nyssa sinensis</name>
    <dbReference type="NCBI Taxonomy" id="561372"/>
    <lineage>
        <taxon>Eukaryota</taxon>
        <taxon>Viridiplantae</taxon>
        <taxon>Streptophyta</taxon>
        <taxon>Embryophyta</taxon>
        <taxon>Tracheophyta</taxon>
        <taxon>Spermatophyta</taxon>
        <taxon>Magnoliopsida</taxon>
        <taxon>eudicotyledons</taxon>
        <taxon>Gunneridae</taxon>
        <taxon>Pentapetalae</taxon>
        <taxon>asterids</taxon>
        <taxon>Cornales</taxon>
        <taxon>Nyssaceae</taxon>
        <taxon>Nyssa</taxon>
    </lineage>
</organism>
<keyword evidence="3" id="KW-1185">Reference proteome</keyword>
<proteinExistence type="predicted"/>
<feature type="region of interest" description="Disordered" evidence="1">
    <location>
        <begin position="95"/>
        <end position="115"/>
    </location>
</feature>
<name>A0A5J4ZYV6_9ASTE</name>
<evidence type="ECO:0000313" key="2">
    <source>
        <dbReference type="EMBL" id="KAA8522227.1"/>
    </source>
</evidence>
<dbReference type="PANTHER" id="PTHR38925">
    <property type="entry name" value="PROTEIN, PUTATIVE-RELATED"/>
    <property type="match status" value="1"/>
</dbReference>
<dbReference type="Proteomes" id="UP000325577">
    <property type="component" value="Linkage Group LG5"/>
</dbReference>
<feature type="region of interest" description="Disordered" evidence="1">
    <location>
        <begin position="1"/>
        <end position="75"/>
    </location>
</feature>
<sequence length="115" mass="12611">MAHPHHFIAADLPSSNGSLPSHLRLSRPPTLLGSGHPQGRRSEEASCSKAQRRSHLAQSQSDGDRPAFNAESQLGNGTRWERALRLVYDRVTQAWTPPSSESDEDSLQTLSMLAL</sequence>
<dbReference type="OrthoDB" id="942283at2759"/>
<protein>
    <submittedName>
        <fullName evidence="2">Uncharacterized protein</fullName>
    </submittedName>
</protein>
<dbReference type="EMBL" id="CM018048">
    <property type="protein sequence ID" value="KAA8522227.1"/>
    <property type="molecule type" value="Genomic_DNA"/>
</dbReference>
<dbReference type="AlphaFoldDB" id="A0A5J4ZYV6"/>